<gene>
    <name evidence="2" type="ORF">SBA1_960003</name>
</gene>
<protein>
    <submittedName>
        <fullName evidence="2">Uncharacterized protein</fullName>
    </submittedName>
</protein>
<organism evidence="2 3">
    <name type="scientific">Candidatus Sulfotelmatobacter kueseliae</name>
    <dbReference type="NCBI Taxonomy" id="2042962"/>
    <lineage>
        <taxon>Bacteria</taxon>
        <taxon>Pseudomonadati</taxon>
        <taxon>Acidobacteriota</taxon>
        <taxon>Terriglobia</taxon>
        <taxon>Terriglobales</taxon>
        <taxon>Candidatus Korobacteraceae</taxon>
        <taxon>Candidatus Sulfotelmatobacter</taxon>
    </lineage>
</organism>
<feature type="transmembrane region" description="Helical" evidence="1">
    <location>
        <begin position="131"/>
        <end position="153"/>
    </location>
</feature>
<proteinExistence type="predicted"/>
<dbReference type="OrthoDB" id="282550at2"/>
<reference evidence="3" key="1">
    <citation type="submission" date="2018-02" db="EMBL/GenBank/DDBJ databases">
        <authorList>
            <person name="Hausmann B."/>
        </authorList>
    </citation>
    <scope>NUCLEOTIDE SEQUENCE [LARGE SCALE GENOMIC DNA]</scope>
    <source>
        <strain evidence="3">Peat soil MAG SbA1</strain>
    </source>
</reference>
<accession>A0A2U3LDM8</accession>
<feature type="transmembrane region" description="Helical" evidence="1">
    <location>
        <begin position="99"/>
        <end position="119"/>
    </location>
</feature>
<feature type="transmembrane region" description="Helical" evidence="1">
    <location>
        <begin position="6"/>
        <end position="29"/>
    </location>
</feature>
<evidence type="ECO:0000313" key="3">
    <source>
        <dbReference type="Proteomes" id="UP000238701"/>
    </source>
</evidence>
<keyword evidence="1" id="KW-1133">Transmembrane helix</keyword>
<name>A0A2U3LDM8_9BACT</name>
<keyword evidence="1" id="KW-0472">Membrane</keyword>
<dbReference type="EMBL" id="OMOD01000195">
    <property type="protein sequence ID" value="SPF49940.1"/>
    <property type="molecule type" value="Genomic_DNA"/>
</dbReference>
<keyword evidence="1" id="KW-0812">Transmembrane</keyword>
<dbReference type="AlphaFoldDB" id="A0A2U3LDM8"/>
<evidence type="ECO:0000313" key="2">
    <source>
        <dbReference type="EMBL" id="SPF49940.1"/>
    </source>
</evidence>
<feature type="transmembrane region" description="Helical" evidence="1">
    <location>
        <begin position="165"/>
        <end position="183"/>
    </location>
</feature>
<sequence>MAFLTALWLPILLAAVIVLVASSIMHMVLPYHHGDYKKLPDEDKALAALRGAGLPRGLYIFPFGTHQEMKSPAMQEKYRQGPVGMLTVFPSGPPAIPKYMALWFVYCLIIGFFVAYLTFHTVARGADYLAVFRVAGTAAFLAYGLGNISNGIWKGQPWSSVIKEVIDGLIYGLLTAGTFGWLWPR</sequence>
<dbReference type="Proteomes" id="UP000238701">
    <property type="component" value="Unassembled WGS sequence"/>
</dbReference>
<evidence type="ECO:0000256" key="1">
    <source>
        <dbReference type="SAM" id="Phobius"/>
    </source>
</evidence>